<evidence type="ECO:0000313" key="3">
    <source>
        <dbReference type="Proteomes" id="UP000518288"/>
    </source>
</evidence>
<feature type="chain" id="PRO_5030513811" evidence="1">
    <location>
        <begin position="19"/>
        <end position="272"/>
    </location>
</feature>
<dbReference type="SUPFAM" id="SSF53213">
    <property type="entry name" value="LigB-like"/>
    <property type="match status" value="1"/>
</dbReference>
<accession>A0A7Y9UE39</accession>
<organism evidence="2 3">
    <name type="scientific">Sphaerotilus montanus</name>
    <dbReference type="NCBI Taxonomy" id="522889"/>
    <lineage>
        <taxon>Bacteria</taxon>
        <taxon>Pseudomonadati</taxon>
        <taxon>Pseudomonadota</taxon>
        <taxon>Betaproteobacteria</taxon>
        <taxon>Burkholderiales</taxon>
        <taxon>Sphaerotilaceae</taxon>
        <taxon>Sphaerotilus</taxon>
    </lineage>
</organism>
<keyword evidence="2" id="KW-0223">Dioxygenase</keyword>
<dbReference type="RefSeq" id="WP_179635806.1">
    <property type="nucleotide sequence ID" value="NZ_JACCFH010000001.1"/>
</dbReference>
<keyword evidence="2" id="KW-0560">Oxidoreductase</keyword>
<sequence>MTLVASFLVTGHPLPVLAAGVPAYAALRSGLAAAADALAASQADVVLAYSTQWFAVLDELWQTRPRLQGLHVDENWYDRGDLPFDITVDTALAQACVEASPGVGVKAKAVDYDGFPIDSGTIVMANGLDPQHRLRYVLASNNLYHDGATTEKLAAMAVDVAGRLGRRVALVGVGGLSGTLFRQKIDLAEDHVTGADDDALNRRLLGLLEQGDAAALRAFLPEYAGAAKADMGMKHLHWLLGGMGDRWTSAKVLGYGPGYGTGQAVVQFNVRP</sequence>
<keyword evidence="1" id="KW-0732">Signal</keyword>
<name>A0A7Y9UE39_9BURK</name>
<gene>
    <name evidence="2" type="ORF">BDD16_004250</name>
</gene>
<protein>
    <submittedName>
        <fullName evidence="2">2-aminophenol/2-amino-5-chlorophenol 1,6-dioxygenase alpha subunit</fullName>
    </submittedName>
</protein>
<keyword evidence="3" id="KW-1185">Reference proteome</keyword>
<dbReference type="GO" id="GO:0051213">
    <property type="term" value="F:dioxygenase activity"/>
    <property type="evidence" value="ECO:0007669"/>
    <property type="project" value="UniProtKB-KW"/>
</dbReference>
<evidence type="ECO:0000256" key="1">
    <source>
        <dbReference type="SAM" id="SignalP"/>
    </source>
</evidence>
<feature type="signal peptide" evidence="1">
    <location>
        <begin position="1"/>
        <end position="18"/>
    </location>
</feature>
<dbReference type="EMBL" id="JACCFH010000001">
    <property type="protein sequence ID" value="NYG35264.1"/>
    <property type="molecule type" value="Genomic_DNA"/>
</dbReference>
<comment type="caution">
    <text evidence="2">The sequence shown here is derived from an EMBL/GenBank/DDBJ whole genome shotgun (WGS) entry which is preliminary data.</text>
</comment>
<dbReference type="Gene3D" id="3.40.830.10">
    <property type="entry name" value="LigB-like"/>
    <property type="match status" value="1"/>
</dbReference>
<dbReference type="AlphaFoldDB" id="A0A7Y9UE39"/>
<dbReference type="Proteomes" id="UP000518288">
    <property type="component" value="Unassembled WGS sequence"/>
</dbReference>
<proteinExistence type="predicted"/>
<reference evidence="2 3" key="1">
    <citation type="submission" date="2020-07" db="EMBL/GenBank/DDBJ databases">
        <title>Genomic Encyclopedia of Archaeal and Bacterial Type Strains, Phase II (KMG-II): from individual species to whole genera.</title>
        <authorList>
            <person name="Goeker M."/>
        </authorList>
    </citation>
    <scope>NUCLEOTIDE SEQUENCE [LARGE SCALE GENOMIC DNA]</scope>
    <source>
        <strain evidence="2 3">DSM 21226</strain>
    </source>
</reference>
<evidence type="ECO:0000313" key="2">
    <source>
        <dbReference type="EMBL" id="NYG35264.1"/>
    </source>
</evidence>